<organism evidence="2">
    <name type="scientific">Chromera velia CCMP2878</name>
    <dbReference type="NCBI Taxonomy" id="1169474"/>
    <lineage>
        <taxon>Eukaryota</taxon>
        <taxon>Sar</taxon>
        <taxon>Alveolata</taxon>
        <taxon>Colpodellida</taxon>
        <taxon>Chromeraceae</taxon>
        <taxon>Chromera</taxon>
    </lineage>
</organism>
<evidence type="ECO:0000313" key="2">
    <source>
        <dbReference type="EMBL" id="CEM11505.1"/>
    </source>
</evidence>
<dbReference type="EMBL" id="CDMZ01000309">
    <property type="protein sequence ID" value="CEM11505.1"/>
    <property type="molecule type" value="Genomic_DNA"/>
</dbReference>
<name>A0A0G4FE76_9ALVE</name>
<feature type="compositionally biased region" description="Basic and acidic residues" evidence="1">
    <location>
        <begin position="100"/>
        <end position="110"/>
    </location>
</feature>
<dbReference type="AlphaFoldDB" id="A0A0G4FE76"/>
<protein>
    <submittedName>
        <fullName evidence="2">Uncharacterized protein</fullName>
    </submittedName>
</protein>
<feature type="compositionally biased region" description="Polar residues" evidence="1">
    <location>
        <begin position="1"/>
        <end position="26"/>
    </location>
</feature>
<reference evidence="2" key="1">
    <citation type="submission" date="2014-11" db="EMBL/GenBank/DDBJ databases">
        <authorList>
            <person name="Otto D Thomas"/>
            <person name="Naeem Raeece"/>
        </authorList>
    </citation>
    <scope>NUCLEOTIDE SEQUENCE</scope>
</reference>
<evidence type="ECO:0000256" key="1">
    <source>
        <dbReference type="SAM" id="MobiDB-lite"/>
    </source>
</evidence>
<feature type="region of interest" description="Disordered" evidence="1">
    <location>
        <begin position="1"/>
        <end position="49"/>
    </location>
</feature>
<accession>A0A0G4FE76</accession>
<sequence length="110" mass="11090">MGVGGSTSVSLNRGSHTNVRKGSSTTAAAAAAAAGRGGGHLVPPSAGPQVPIMIVGEDVAQPGTDQDMPQAMGGGVLQGQRDLRQLPPHLGQDPCLLRGGENKRIKEMEA</sequence>
<gene>
    <name evidence="2" type="ORF">Cvel_16557</name>
</gene>
<dbReference type="VEuPathDB" id="CryptoDB:Cvel_16557"/>
<dbReference type="PhylomeDB" id="A0A0G4FE76"/>
<feature type="region of interest" description="Disordered" evidence="1">
    <location>
        <begin position="85"/>
        <end position="110"/>
    </location>
</feature>
<proteinExistence type="predicted"/>